<accession>A0ABV6KRS7</accession>
<reference evidence="2 3" key="1">
    <citation type="submission" date="2024-09" db="EMBL/GenBank/DDBJ databases">
        <authorList>
            <person name="Sun Q."/>
            <person name="Mori K."/>
        </authorList>
    </citation>
    <scope>NUCLEOTIDE SEQUENCE [LARGE SCALE GENOMIC DNA]</scope>
    <source>
        <strain evidence="2 3">CGMCC 1.9126</strain>
    </source>
</reference>
<dbReference type="EMBL" id="JBHLUU010000084">
    <property type="protein sequence ID" value="MFC0476037.1"/>
    <property type="molecule type" value="Genomic_DNA"/>
</dbReference>
<keyword evidence="1" id="KW-0812">Transmembrane</keyword>
<organism evidence="2 3">
    <name type="scientific">Robertmurraya beringensis</name>
    <dbReference type="NCBI Taxonomy" id="641660"/>
    <lineage>
        <taxon>Bacteria</taxon>
        <taxon>Bacillati</taxon>
        <taxon>Bacillota</taxon>
        <taxon>Bacilli</taxon>
        <taxon>Bacillales</taxon>
        <taxon>Bacillaceae</taxon>
        <taxon>Robertmurraya</taxon>
    </lineage>
</organism>
<sequence length="51" mass="5788">MDKTLSTFMVIAAVATIMGFLILGTVFDGLINKNDQHEDMMKTEHQLKFKN</sequence>
<keyword evidence="1" id="KW-0472">Membrane</keyword>
<keyword evidence="1" id="KW-1133">Transmembrane helix</keyword>
<feature type="transmembrane region" description="Helical" evidence="1">
    <location>
        <begin position="6"/>
        <end position="31"/>
    </location>
</feature>
<comment type="caution">
    <text evidence="2">The sequence shown here is derived from an EMBL/GenBank/DDBJ whole genome shotgun (WGS) entry which is preliminary data.</text>
</comment>
<evidence type="ECO:0000313" key="3">
    <source>
        <dbReference type="Proteomes" id="UP001589738"/>
    </source>
</evidence>
<evidence type="ECO:0000313" key="2">
    <source>
        <dbReference type="EMBL" id="MFC0476037.1"/>
    </source>
</evidence>
<keyword evidence="3" id="KW-1185">Reference proteome</keyword>
<protein>
    <submittedName>
        <fullName evidence="2">Uncharacterized protein</fullName>
    </submittedName>
</protein>
<proteinExistence type="predicted"/>
<dbReference type="RefSeq" id="WP_160548332.1">
    <property type="nucleotide sequence ID" value="NZ_JBHLUU010000084.1"/>
</dbReference>
<name>A0ABV6KRS7_9BACI</name>
<dbReference type="Proteomes" id="UP001589738">
    <property type="component" value="Unassembled WGS sequence"/>
</dbReference>
<gene>
    <name evidence="2" type="ORF">ACFFHF_12395</name>
</gene>
<evidence type="ECO:0000256" key="1">
    <source>
        <dbReference type="SAM" id="Phobius"/>
    </source>
</evidence>